<dbReference type="RefSeq" id="WP_119377680.1">
    <property type="nucleotide sequence ID" value="NZ_QWFX01000016.1"/>
</dbReference>
<keyword evidence="1" id="KW-1133">Transmembrane helix</keyword>
<dbReference type="InterPro" id="IPR005182">
    <property type="entry name" value="YdbS-like_PH"/>
</dbReference>
<feature type="transmembrane region" description="Helical" evidence="1">
    <location>
        <begin position="24"/>
        <end position="47"/>
    </location>
</feature>
<evidence type="ECO:0000256" key="1">
    <source>
        <dbReference type="SAM" id="Phobius"/>
    </source>
</evidence>
<evidence type="ECO:0000313" key="3">
    <source>
        <dbReference type="EMBL" id="RIJ26787.1"/>
    </source>
</evidence>
<sequence length="152" mass="17401">MRYIEKSLSENEQVLHWGKFHWLWYARAWLVLIVFGILIIGIIWFIYEMLRLNTTEFAVTNRRIVMKKGILSAHVDQLSLSSIEGADLDQGIIGRLFGFGTLLIEGRGEGEIQFPPMAKPGAFLKAANKAAEDHEMASVDRLAEDIERHEHH</sequence>
<dbReference type="PANTHER" id="PTHR37938">
    <property type="entry name" value="BLL0215 PROTEIN"/>
    <property type="match status" value="1"/>
</dbReference>
<reference evidence="3 4" key="1">
    <citation type="submission" date="2018-08" db="EMBL/GenBank/DDBJ databases">
        <title>Henriciella mobilis sp. nov., isolated from seawater.</title>
        <authorList>
            <person name="Cheng H."/>
            <person name="Wu Y.-H."/>
            <person name="Xu X.-W."/>
            <person name="Guo L.-L."/>
        </authorList>
    </citation>
    <scope>NUCLEOTIDE SEQUENCE [LARGE SCALE GENOMIC DNA]</scope>
    <source>
        <strain evidence="3 4">JN25</strain>
    </source>
</reference>
<dbReference type="Proteomes" id="UP000266385">
    <property type="component" value="Unassembled WGS sequence"/>
</dbReference>
<keyword evidence="4" id="KW-1185">Reference proteome</keyword>
<evidence type="ECO:0000259" key="2">
    <source>
        <dbReference type="Pfam" id="PF03703"/>
    </source>
</evidence>
<keyword evidence="1" id="KW-0472">Membrane</keyword>
<gene>
    <name evidence="3" type="ORF">D1223_17750</name>
</gene>
<dbReference type="AlphaFoldDB" id="A0A399RA04"/>
<organism evidence="3 4">
    <name type="scientific">Henriciella mobilis</name>
    <dbReference type="NCBI Taxonomy" id="2305467"/>
    <lineage>
        <taxon>Bacteria</taxon>
        <taxon>Pseudomonadati</taxon>
        <taxon>Pseudomonadota</taxon>
        <taxon>Alphaproteobacteria</taxon>
        <taxon>Hyphomonadales</taxon>
        <taxon>Hyphomonadaceae</taxon>
        <taxon>Henriciella</taxon>
    </lineage>
</organism>
<evidence type="ECO:0000313" key="4">
    <source>
        <dbReference type="Proteomes" id="UP000266385"/>
    </source>
</evidence>
<name>A0A399RA04_9PROT</name>
<comment type="caution">
    <text evidence="3">The sequence shown here is derived from an EMBL/GenBank/DDBJ whole genome shotgun (WGS) entry which is preliminary data.</text>
</comment>
<proteinExistence type="predicted"/>
<dbReference type="OrthoDB" id="7364486at2"/>
<dbReference type="EMBL" id="QWFX01000016">
    <property type="protein sequence ID" value="RIJ26787.1"/>
    <property type="molecule type" value="Genomic_DNA"/>
</dbReference>
<accession>A0A399RA04</accession>
<dbReference type="Pfam" id="PF03703">
    <property type="entry name" value="bPH_2"/>
    <property type="match status" value="1"/>
</dbReference>
<keyword evidence="1" id="KW-0812">Transmembrane</keyword>
<protein>
    <submittedName>
        <fullName evidence="3">PH domain-containing protein</fullName>
    </submittedName>
</protein>
<dbReference type="PANTHER" id="PTHR37938:SF1">
    <property type="entry name" value="BLL0215 PROTEIN"/>
    <property type="match status" value="1"/>
</dbReference>
<feature type="domain" description="YdbS-like PH" evidence="2">
    <location>
        <begin position="54"/>
        <end position="120"/>
    </location>
</feature>